<keyword evidence="16" id="KW-1185">Reference proteome</keyword>
<feature type="domain" description="SEFIR" evidence="13">
    <location>
        <begin position="457"/>
        <end position="604"/>
    </location>
</feature>
<dbReference type="GO" id="GO:0006954">
    <property type="term" value="P:inflammatory response"/>
    <property type="evidence" value="ECO:0007669"/>
    <property type="project" value="UniProtKB-KW"/>
</dbReference>
<keyword evidence="10" id="KW-0395">Inflammatory response</keyword>
<evidence type="ECO:0000259" key="13">
    <source>
        <dbReference type="Pfam" id="PF08357"/>
    </source>
</evidence>
<comment type="caution">
    <text evidence="15">The sequence shown here is derived from an EMBL/GenBank/DDBJ whole genome shotgun (WGS) entry which is preliminary data.</text>
</comment>
<dbReference type="InterPro" id="IPR039465">
    <property type="entry name" value="IL-17_rcpt-like"/>
</dbReference>
<evidence type="ECO:0000256" key="6">
    <source>
        <dbReference type="ARBA" id="ARBA00022989"/>
    </source>
</evidence>
<evidence type="ECO:0000259" key="14">
    <source>
        <dbReference type="Pfam" id="PF15037"/>
    </source>
</evidence>
<evidence type="ECO:0000256" key="3">
    <source>
        <dbReference type="ARBA" id="ARBA00022475"/>
    </source>
</evidence>
<dbReference type="AlphaFoldDB" id="A0A8T2J0T8"/>
<keyword evidence="9" id="KW-0325">Glycoprotein</keyword>
<dbReference type="Gene3D" id="3.40.50.11530">
    <property type="match status" value="1"/>
</dbReference>
<comment type="subcellular location">
    <subcellularLocation>
        <location evidence="1">Cell membrane</location>
        <topology evidence="1">Single-pass membrane protein</topology>
    </subcellularLocation>
    <subcellularLocation>
        <location evidence="2">Membrane</location>
        <topology evidence="2">Single-pass type I membrane protein</topology>
    </subcellularLocation>
</comment>
<keyword evidence="3" id="KW-1003">Cell membrane</keyword>
<feature type="region of interest" description="Disordered" evidence="11">
    <location>
        <begin position="39"/>
        <end position="72"/>
    </location>
</feature>
<keyword evidence="5" id="KW-0732">Signal</keyword>
<evidence type="ECO:0000313" key="16">
    <source>
        <dbReference type="Proteomes" id="UP000812440"/>
    </source>
</evidence>
<evidence type="ECO:0000256" key="10">
    <source>
        <dbReference type="ARBA" id="ARBA00023198"/>
    </source>
</evidence>
<evidence type="ECO:0000256" key="8">
    <source>
        <dbReference type="ARBA" id="ARBA00023170"/>
    </source>
</evidence>
<reference evidence="15" key="1">
    <citation type="thesis" date="2020" institute="ProQuest LLC" country="789 East Eisenhower Parkway, Ann Arbor, MI, USA">
        <title>Comparative Genomics and Chromosome Evolution.</title>
        <authorList>
            <person name="Mudd A.B."/>
        </authorList>
    </citation>
    <scope>NUCLEOTIDE SEQUENCE</scope>
    <source>
        <strain evidence="15">Female2</strain>
        <tissue evidence="15">Blood</tissue>
    </source>
</reference>
<accession>A0A8T2J0T8</accession>
<dbReference type="InterPro" id="IPR027841">
    <property type="entry name" value="IL-17_rcpt_C/E_N"/>
</dbReference>
<evidence type="ECO:0000256" key="5">
    <source>
        <dbReference type="ARBA" id="ARBA00022729"/>
    </source>
</evidence>
<evidence type="ECO:0000256" key="4">
    <source>
        <dbReference type="ARBA" id="ARBA00022692"/>
    </source>
</evidence>
<dbReference type="Pfam" id="PF08357">
    <property type="entry name" value="SEFIR"/>
    <property type="match status" value="1"/>
</dbReference>
<dbReference type="GO" id="GO:0030368">
    <property type="term" value="F:interleukin-17 receptor activity"/>
    <property type="evidence" value="ECO:0007669"/>
    <property type="project" value="InterPro"/>
</dbReference>
<protein>
    <recommendedName>
        <fullName evidence="17">SEFIR domain-containing protein</fullName>
    </recommendedName>
</protein>
<evidence type="ECO:0000256" key="9">
    <source>
        <dbReference type="ARBA" id="ARBA00023180"/>
    </source>
</evidence>
<dbReference type="GO" id="GO:0005886">
    <property type="term" value="C:plasma membrane"/>
    <property type="evidence" value="ECO:0007669"/>
    <property type="project" value="UniProtKB-SubCell"/>
</dbReference>
<feature type="transmembrane region" description="Helical" evidence="12">
    <location>
        <begin position="412"/>
        <end position="432"/>
    </location>
</feature>
<dbReference type="PANTHER" id="PTHR15583:SF12">
    <property type="entry name" value="INTERLEUKIN-17 RECEPTOR C"/>
    <property type="match status" value="1"/>
</dbReference>
<dbReference type="InterPro" id="IPR013568">
    <property type="entry name" value="SEFIR_dom"/>
</dbReference>
<dbReference type="Pfam" id="PF15037">
    <property type="entry name" value="IL17_R_N"/>
    <property type="match status" value="1"/>
</dbReference>
<organism evidence="15 16">
    <name type="scientific">Hymenochirus boettgeri</name>
    <name type="common">Congo dwarf clawed frog</name>
    <dbReference type="NCBI Taxonomy" id="247094"/>
    <lineage>
        <taxon>Eukaryota</taxon>
        <taxon>Metazoa</taxon>
        <taxon>Chordata</taxon>
        <taxon>Craniata</taxon>
        <taxon>Vertebrata</taxon>
        <taxon>Euteleostomi</taxon>
        <taxon>Amphibia</taxon>
        <taxon>Batrachia</taxon>
        <taxon>Anura</taxon>
        <taxon>Pipoidea</taxon>
        <taxon>Pipidae</taxon>
        <taxon>Pipinae</taxon>
        <taxon>Hymenochirus</taxon>
    </lineage>
</organism>
<proteinExistence type="predicted"/>
<evidence type="ECO:0000313" key="15">
    <source>
        <dbReference type="EMBL" id="KAG8435996.1"/>
    </source>
</evidence>
<sequence length="656" mass="74591">MRSKTALFCRNQQDCSPCVQVELDLSLAYLPEGMEELDRKDCEDFGNQEEERDEEEEEESSSSMTDTEHQSNGSSICANLYISKSSPVGGSCIMVNVRLPISSVPINQGVDTVVVGTLHFDCFNVKMSEEVVLSSYTLPRYHNVLNLTHIVPGCKYLTEPNKVPPCKVPYLDITHGETNVSVGIRNGLEKDSFFLKIFTNGSTNNNPKILNGDERYVIQHADIVPCTCFDLQYEENILKKSKLTLTIRNVKLLYTLEADCGLMAEVLLCWKDGRRSACHEIPSSRKQIKAKDVQEAMDLYVHHSSLCVQVRYKNTVWHTNCLHTNDSPGSGHSNQILLLVSKYLHGNKSICIVGRNTCFTFNNTTYQELNGEIFERKILQEFMSGQCTKIWRRGTDEEAFVCSLDKYMRKRWNLALILSLTVVFCGLFVLLMKREGVKVCLRKMIADKPLDAIFNNRRVLILYTPENLEYQGLVEVLATSLKGLSLEVVLDQWYRNQMCELGPTIWYHKEKNLIYDKNGIILFLISEGVKQWGIINPQDNSRSDPYSTIGSILHLVYPDFKDGKAIGHYVVASLDIHHKRDIPEIFHSVPILTLPSQLKKLLKAIAGKNKRKLSQRRLNQLCANVQEKLQKFQHGCETPTTLMPDGSLIVEMHPLI</sequence>
<dbReference type="Proteomes" id="UP000812440">
    <property type="component" value="Chromosome 4"/>
</dbReference>
<dbReference type="EMBL" id="JAACNH010000007">
    <property type="protein sequence ID" value="KAG8435996.1"/>
    <property type="molecule type" value="Genomic_DNA"/>
</dbReference>
<evidence type="ECO:0000256" key="1">
    <source>
        <dbReference type="ARBA" id="ARBA00004162"/>
    </source>
</evidence>
<keyword evidence="6 12" id="KW-1133">Transmembrane helix</keyword>
<evidence type="ECO:0008006" key="17">
    <source>
        <dbReference type="Google" id="ProtNLM"/>
    </source>
</evidence>
<feature type="compositionally biased region" description="Acidic residues" evidence="11">
    <location>
        <begin position="44"/>
        <end position="60"/>
    </location>
</feature>
<keyword evidence="4 12" id="KW-0812">Transmembrane</keyword>
<evidence type="ECO:0000256" key="12">
    <source>
        <dbReference type="SAM" id="Phobius"/>
    </source>
</evidence>
<keyword evidence="7 12" id="KW-0472">Membrane</keyword>
<evidence type="ECO:0000256" key="11">
    <source>
        <dbReference type="SAM" id="MobiDB-lite"/>
    </source>
</evidence>
<name>A0A8T2J0T8_9PIPI</name>
<evidence type="ECO:0000256" key="7">
    <source>
        <dbReference type="ARBA" id="ARBA00023136"/>
    </source>
</evidence>
<dbReference type="PANTHER" id="PTHR15583">
    <property type="entry name" value="INTERLEUKIN-17 RECEPTOR"/>
    <property type="match status" value="1"/>
</dbReference>
<keyword evidence="8" id="KW-0675">Receptor</keyword>
<feature type="domain" description="Interleukin-17 receptor C/E N-terminal" evidence="14">
    <location>
        <begin position="7"/>
        <end position="235"/>
    </location>
</feature>
<evidence type="ECO:0000256" key="2">
    <source>
        <dbReference type="ARBA" id="ARBA00004479"/>
    </source>
</evidence>
<dbReference type="OrthoDB" id="9949622at2759"/>
<gene>
    <name evidence="15" type="ORF">GDO86_007187</name>
</gene>